<evidence type="ECO:0000256" key="4">
    <source>
        <dbReference type="ARBA" id="ARBA00022840"/>
    </source>
</evidence>
<dbReference type="InterPro" id="IPR017261">
    <property type="entry name" value="DNA_mismatch_repair_MutS/MSH"/>
</dbReference>
<dbReference type="InterPro" id="IPR003615">
    <property type="entry name" value="HNH_nuc"/>
</dbReference>
<keyword evidence="5" id="KW-0238">DNA-binding</keyword>
<evidence type="ECO:0000313" key="9">
    <source>
        <dbReference type="EMBL" id="QHT09096.1"/>
    </source>
</evidence>
<dbReference type="Gene3D" id="3.40.50.300">
    <property type="entry name" value="P-loop containing nucleotide triphosphate hydrolases"/>
    <property type="match status" value="1"/>
</dbReference>
<dbReference type="SUPFAM" id="SSF52540">
    <property type="entry name" value="P-loop containing nucleoside triphosphate hydrolases"/>
    <property type="match status" value="1"/>
</dbReference>
<reference evidence="9" key="1">
    <citation type="journal article" date="2020" name="Nature">
        <title>Giant virus diversity and host interactions through global metagenomics.</title>
        <authorList>
            <person name="Schulz F."/>
            <person name="Roux S."/>
            <person name="Paez-Espino D."/>
            <person name="Jungbluth S."/>
            <person name="Walsh D.A."/>
            <person name="Denef V.J."/>
            <person name="McMahon K.D."/>
            <person name="Konstantinidis K.T."/>
            <person name="Eloe-Fadrosh E.A."/>
            <person name="Kyrpides N.C."/>
            <person name="Woyke T."/>
        </authorList>
    </citation>
    <scope>NUCLEOTIDE SEQUENCE</scope>
    <source>
        <strain evidence="9">GVMAG-M-3300023110-24</strain>
    </source>
</reference>
<dbReference type="PANTHER" id="PTHR11361:SF34">
    <property type="entry name" value="DNA MISMATCH REPAIR PROTEIN MSH1, MITOCHONDRIAL"/>
    <property type="match status" value="1"/>
</dbReference>
<evidence type="ECO:0000256" key="2">
    <source>
        <dbReference type="ARBA" id="ARBA00022741"/>
    </source>
</evidence>
<feature type="domain" description="DNA mismatch repair proteins mutS family" evidence="8">
    <location>
        <begin position="675"/>
        <end position="863"/>
    </location>
</feature>
<dbReference type="GO" id="GO:0140664">
    <property type="term" value="F:ATP-dependent DNA damage sensor activity"/>
    <property type="evidence" value="ECO:0007669"/>
    <property type="project" value="InterPro"/>
</dbReference>
<keyword evidence="6" id="KW-0234">DNA repair</keyword>
<evidence type="ECO:0000259" key="7">
    <source>
        <dbReference type="SMART" id="SM00533"/>
    </source>
</evidence>
<dbReference type="GO" id="GO:0043504">
    <property type="term" value="P:mitochondrial DNA repair"/>
    <property type="evidence" value="ECO:0007669"/>
    <property type="project" value="TreeGrafter"/>
</dbReference>
<dbReference type="InterPro" id="IPR007695">
    <property type="entry name" value="DNA_mismatch_repair_MutS-lik_N"/>
</dbReference>
<sequence>MEKQHILLEYDHYVKKYKKKYGDNTVILMQLGSFYELCYVDDKISYGEPNIHYLCNTVLNMAVAKKKYKDKDNYKDYYQGGFPIISYDKYVPLLLNKNYTIVFVDQITEKPFIKREVTNILSPGTNIKHQEDSNYMLSIYIEKYTRCNKEFHIVGVSSIDISTGENYIHYIHNNEEKYWMDEITRLIHFYNPSELIFHTENYNLTDEIVMNQWDISDITIRINHYDDNIYKSISYQNELLDKIFKLNIMIEPIDYFDLSYKKELLNSYIYLLEYIKDHQPDILKNINHPIEYIPKNYLVLNSNSIRQLNIINNYSYYHGKNESLLEICNKCVTSMGSRIMKNRLLYPSVDNNIIQERYDMIQSLIENKHYDNIREYLRYISDIEKTLRLMSINKLTPNELYSSYLSYEFVNKSIGYILEKKLLNINTELYDKYKEYYNKLDKSFDFSNIVNTSKSLEKSIFKNGYDKKLDEISIKNDEYIVLIERLCYRFSNIIEHNSNSFVKYSTDKDNSLYIYLTNTRCSKLKQKIKNMGNTNIHIRDSNNNVLAKINTQDIIFKKKDNSNMMIETPIIKKISSELIELQDNLLKRIEYLYNEFIETNYRIYKESLKYINSYIANIDFLTTGAKISIDNKYVKPELIEDVSHIDVKGIRHPIVEKINKETEYVKNDLYIGKSKSGMLLYGTNACGKSTLMKSIGLNLIMAQAGLYVAADSFKYSIYTQIFTRILNNDNIFRSQSSFAIEMEELRTIEKRSDNKSLVLGDELCSGTETISALSIVSAGLNMLSKKNVSYMITTHLHQLNDIDIVNNIENLSIYHLKIKNIGGKIIYDRKLSSGSGPSIYGLNVCEAMGISKEFIDIAYSVQKKLQDKYVKKSNYNNDIIMDECKICGKPAKETHHIKEQQSANDNNMIDHFHKNNKHNLVQLCKKCHDSITYGKLNITGYVQTSYGVQLQYETSESKKTKKKYDDNKVNIIKTYKNHYDLNIGDCIKKLKMDHDIIISRPILKKIMNNEY</sequence>
<comment type="similarity">
    <text evidence="1">Belongs to the DNA mismatch repair MutS family.</text>
</comment>
<dbReference type="InterPro" id="IPR016151">
    <property type="entry name" value="DNA_mismatch_repair_MutS_N"/>
</dbReference>
<keyword evidence="3" id="KW-0227">DNA damage</keyword>
<keyword evidence="4" id="KW-0067">ATP-binding</keyword>
<evidence type="ECO:0000256" key="6">
    <source>
        <dbReference type="ARBA" id="ARBA00023204"/>
    </source>
</evidence>
<evidence type="ECO:0000259" key="8">
    <source>
        <dbReference type="SMART" id="SM00534"/>
    </source>
</evidence>
<dbReference type="InterPro" id="IPR007696">
    <property type="entry name" value="DNA_mismatch_repair_MutS_core"/>
</dbReference>
<evidence type="ECO:0000256" key="1">
    <source>
        <dbReference type="ARBA" id="ARBA00006271"/>
    </source>
</evidence>
<dbReference type="AlphaFoldDB" id="A0A6C0CW78"/>
<dbReference type="InterPro" id="IPR027417">
    <property type="entry name" value="P-loop_NTPase"/>
</dbReference>
<dbReference type="Pfam" id="PF05192">
    <property type="entry name" value="MutS_III"/>
    <property type="match status" value="1"/>
</dbReference>
<dbReference type="Gene3D" id="3.40.1170.10">
    <property type="entry name" value="DNA repair protein MutS, domain I"/>
    <property type="match status" value="1"/>
</dbReference>
<protein>
    <recommendedName>
        <fullName evidence="10">DNA mismatch repair proteins mutS family domain-containing protein</fullName>
    </recommendedName>
</protein>
<evidence type="ECO:0000256" key="3">
    <source>
        <dbReference type="ARBA" id="ARBA00022763"/>
    </source>
</evidence>
<dbReference type="Pfam" id="PF00488">
    <property type="entry name" value="MutS_V"/>
    <property type="match status" value="1"/>
</dbReference>
<keyword evidence="2" id="KW-0547">Nucleotide-binding</keyword>
<dbReference type="PANTHER" id="PTHR11361">
    <property type="entry name" value="DNA MISMATCH REPAIR PROTEIN MUTS FAMILY MEMBER"/>
    <property type="match status" value="1"/>
</dbReference>
<dbReference type="GO" id="GO:0030983">
    <property type="term" value="F:mismatched DNA binding"/>
    <property type="evidence" value="ECO:0007669"/>
    <property type="project" value="InterPro"/>
</dbReference>
<dbReference type="SUPFAM" id="SSF48334">
    <property type="entry name" value="DNA repair protein MutS, domain III"/>
    <property type="match status" value="1"/>
</dbReference>
<organism evidence="9">
    <name type="scientific">viral metagenome</name>
    <dbReference type="NCBI Taxonomy" id="1070528"/>
    <lineage>
        <taxon>unclassified sequences</taxon>
        <taxon>metagenomes</taxon>
        <taxon>organismal metagenomes</taxon>
    </lineage>
</organism>
<dbReference type="GO" id="GO:0005524">
    <property type="term" value="F:ATP binding"/>
    <property type="evidence" value="ECO:0007669"/>
    <property type="project" value="UniProtKB-KW"/>
</dbReference>
<dbReference type="EMBL" id="MN739508">
    <property type="protein sequence ID" value="QHT09096.1"/>
    <property type="molecule type" value="Genomic_DNA"/>
</dbReference>
<name>A0A6C0CW78_9ZZZZ</name>
<accession>A0A6C0CW78</accession>
<dbReference type="Pfam" id="PF01624">
    <property type="entry name" value="MutS_I"/>
    <property type="match status" value="1"/>
</dbReference>
<evidence type="ECO:0008006" key="10">
    <source>
        <dbReference type="Google" id="ProtNLM"/>
    </source>
</evidence>
<dbReference type="GO" id="GO:0005634">
    <property type="term" value="C:nucleus"/>
    <property type="evidence" value="ECO:0007669"/>
    <property type="project" value="TreeGrafter"/>
</dbReference>
<feature type="domain" description="DNA mismatch repair protein MutS core" evidence="7">
    <location>
        <begin position="319"/>
        <end position="658"/>
    </location>
</feature>
<dbReference type="SUPFAM" id="SSF55271">
    <property type="entry name" value="DNA repair protein MutS, domain I"/>
    <property type="match status" value="1"/>
</dbReference>
<dbReference type="GO" id="GO:0005739">
    <property type="term" value="C:mitochondrion"/>
    <property type="evidence" value="ECO:0007669"/>
    <property type="project" value="TreeGrafter"/>
</dbReference>
<dbReference type="PIRSF" id="PIRSF037677">
    <property type="entry name" value="DNA_mis_repair_Msh6"/>
    <property type="match status" value="1"/>
</dbReference>
<dbReference type="CDD" id="cd00085">
    <property type="entry name" value="HNHc"/>
    <property type="match status" value="1"/>
</dbReference>
<evidence type="ECO:0000256" key="5">
    <source>
        <dbReference type="ARBA" id="ARBA00023125"/>
    </source>
</evidence>
<dbReference type="InterPro" id="IPR036678">
    <property type="entry name" value="MutS_con_dom_sf"/>
</dbReference>
<proteinExistence type="inferred from homology"/>
<dbReference type="Gene3D" id="1.10.1420.10">
    <property type="match status" value="2"/>
</dbReference>
<dbReference type="InterPro" id="IPR036187">
    <property type="entry name" value="DNA_mismatch_repair_MutS_sf"/>
</dbReference>
<dbReference type="Gene3D" id="3.30.420.110">
    <property type="entry name" value="MutS, connector domain"/>
    <property type="match status" value="1"/>
</dbReference>
<dbReference type="SMART" id="SM00533">
    <property type="entry name" value="MUTSd"/>
    <property type="match status" value="1"/>
</dbReference>
<dbReference type="InterPro" id="IPR045076">
    <property type="entry name" value="MutS"/>
</dbReference>
<dbReference type="SUPFAM" id="SSF53150">
    <property type="entry name" value="DNA repair protein MutS, domain II"/>
    <property type="match status" value="1"/>
</dbReference>
<dbReference type="GO" id="GO:0006298">
    <property type="term" value="P:mismatch repair"/>
    <property type="evidence" value="ECO:0007669"/>
    <property type="project" value="InterPro"/>
</dbReference>
<dbReference type="InterPro" id="IPR000432">
    <property type="entry name" value="DNA_mismatch_repair_MutS_C"/>
</dbReference>
<dbReference type="SMART" id="SM00534">
    <property type="entry name" value="MUTSac"/>
    <property type="match status" value="1"/>
</dbReference>